<dbReference type="AlphaFoldDB" id="A0A2V1IWB9"/>
<protein>
    <submittedName>
        <fullName evidence="2">N-acetyltransferase</fullName>
    </submittedName>
</protein>
<dbReference type="RefSeq" id="WP_107034970.1">
    <property type="nucleotide sequence ID" value="NZ_CAOLHR010000010.1"/>
</dbReference>
<evidence type="ECO:0000313" key="3">
    <source>
        <dbReference type="Proteomes" id="UP000244925"/>
    </source>
</evidence>
<dbReference type="GO" id="GO:0016747">
    <property type="term" value="F:acyltransferase activity, transferring groups other than amino-acyl groups"/>
    <property type="evidence" value="ECO:0007669"/>
    <property type="project" value="InterPro"/>
</dbReference>
<accession>A0A2V1IWB9</accession>
<dbReference type="GeneID" id="93425352"/>
<evidence type="ECO:0000259" key="1">
    <source>
        <dbReference type="PROSITE" id="PS51186"/>
    </source>
</evidence>
<dbReference type="EMBL" id="PUBV01000002">
    <property type="protein sequence ID" value="PWB09348.1"/>
    <property type="molecule type" value="Genomic_DNA"/>
</dbReference>
<dbReference type="Pfam" id="PF13302">
    <property type="entry name" value="Acetyltransf_3"/>
    <property type="match status" value="1"/>
</dbReference>
<dbReference type="PANTHER" id="PTHR43415:SF3">
    <property type="entry name" value="GNAT-FAMILY ACETYLTRANSFERASE"/>
    <property type="match status" value="1"/>
</dbReference>
<keyword evidence="3" id="KW-1185">Reference proteome</keyword>
<dbReference type="SUPFAM" id="SSF55729">
    <property type="entry name" value="Acyl-CoA N-acyltransferases (Nat)"/>
    <property type="match status" value="1"/>
</dbReference>
<name>A0A2V1IWB9_9BACT</name>
<keyword evidence="2" id="KW-0808">Transferase</keyword>
<gene>
    <name evidence="2" type="ORF">C5O25_01525</name>
</gene>
<comment type="caution">
    <text evidence="2">The sequence shown here is derived from an EMBL/GenBank/DDBJ whole genome shotgun (WGS) entry which is preliminary data.</text>
</comment>
<dbReference type="Gene3D" id="3.40.630.30">
    <property type="match status" value="1"/>
</dbReference>
<evidence type="ECO:0000313" key="2">
    <source>
        <dbReference type="EMBL" id="PWB09348.1"/>
    </source>
</evidence>
<dbReference type="InterPro" id="IPR000182">
    <property type="entry name" value="GNAT_dom"/>
</dbReference>
<proteinExistence type="predicted"/>
<sequence>MKTETLLNDGTISLRALEPSDLDAMIRWENDTRLWSAGSQGAPLSRHAIAEYIANYDADLFAARQLRLIVVENATGNAAGAVDLYDFDPLSLRAGIGIIIDENARGHGFGTRALTLLWQYASLHLGMNQLWAMTAIDNTAACHAFTSAGFTTAGRLRSWIRRGRQWVDALMFQRLNIEA</sequence>
<feature type="domain" description="N-acetyltransferase" evidence="1">
    <location>
        <begin position="12"/>
        <end position="176"/>
    </location>
</feature>
<dbReference type="PANTHER" id="PTHR43415">
    <property type="entry name" value="SPERMIDINE N(1)-ACETYLTRANSFERASE"/>
    <property type="match status" value="1"/>
</dbReference>
<dbReference type="PROSITE" id="PS51186">
    <property type="entry name" value="GNAT"/>
    <property type="match status" value="1"/>
</dbReference>
<dbReference type="InterPro" id="IPR016181">
    <property type="entry name" value="Acyl_CoA_acyltransferase"/>
</dbReference>
<organism evidence="2 3">
    <name type="scientific">Paramuribaculum intestinale</name>
    <dbReference type="NCBI Taxonomy" id="2094151"/>
    <lineage>
        <taxon>Bacteria</taxon>
        <taxon>Pseudomonadati</taxon>
        <taxon>Bacteroidota</taxon>
        <taxon>Bacteroidia</taxon>
        <taxon>Bacteroidales</taxon>
        <taxon>Muribaculaceae</taxon>
        <taxon>Paramuribaculum</taxon>
    </lineage>
</organism>
<reference evidence="3" key="1">
    <citation type="submission" date="2018-02" db="EMBL/GenBank/DDBJ databases">
        <authorList>
            <person name="Clavel T."/>
            <person name="Strowig T."/>
        </authorList>
    </citation>
    <scope>NUCLEOTIDE SEQUENCE [LARGE SCALE GENOMIC DNA]</scope>
    <source>
        <strain evidence="3">DSM 100764</strain>
    </source>
</reference>
<dbReference type="Proteomes" id="UP000244925">
    <property type="component" value="Unassembled WGS sequence"/>
</dbReference>